<name>A0AAD7XL15_9STRA</name>
<evidence type="ECO:0000256" key="8">
    <source>
        <dbReference type="SAM" id="MobiDB-lite"/>
    </source>
</evidence>
<keyword evidence="13" id="KW-1185">Reference proteome</keyword>
<dbReference type="InterPro" id="IPR009721">
    <property type="entry name" value="O-acyltransferase_WSD1_C"/>
</dbReference>
<evidence type="ECO:0000256" key="5">
    <source>
        <dbReference type="ARBA" id="ARBA00024360"/>
    </source>
</evidence>
<dbReference type="EMBL" id="JAQMWT010000388">
    <property type="protein sequence ID" value="KAJ8602221.1"/>
    <property type="molecule type" value="Genomic_DNA"/>
</dbReference>
<organism evidence="12 13">
    <name type="scientific">Chrysophaeum taylorii</name>
    <dbReference type="NCBI Taxonomy" id="2483200"/>
    <lineage>
        <taxon>Eukaryota</taxon>
        <taxon>Sar</taxon>
        <taxon>Stramenopiles</taxon>
        <taxon>Ochrophyta</taxon>
        <taxon>Pelagophyceae</taxon>
        <taxon>Pelagomonadales</taxon>
        <taxon>Pelagomonadaceae</taxon>
        <taxon>Chrysophaeum</taxon>
    </lineage>
</organism>
<sequence>MVRSVVDGVAEFGVVRGALETVKYSLDIKLELFDTEGRALDVLVPAGAERAEADAEETEDPRRGGGRGDEGGLKDFVAFRRGEVKKDEETDAPEGWDAAEERHAESHAIGDGLGDAAGVGVRSHVLVAFLEVGDVALDRVFALALLLEVSFVVGRAARFAVVGVGSTVVTRSCRCEEEREGASSSLRRRLTPIGRFALLSETAENPSIEAVLIEVEGSPPLEREELAAALDVGLCGSSFRFRSRVDKSSLCFVEVPEFHTRDAIVVDDGQNERWVVEALQAPLPEDKPPWEVRVRHLSPWRTALLLRAHHCLADGVSLASLVAKTTDQAEALEKLVDAEISKHRRFLGRLAAAIGFFLQLAVVFLAACRTLFFVPRPFKRRVSRAKRRGRSLAWAAFADVPELRAVAKRLGGPRGTINDVFSAVCAGALKAEFPGDKVVGAAFPVHLYGGALPKGVEVGNALAAALCPLPLPDDDDLGAHVAAVGTNVGGTLRGGVAPLLAYALAVVLGSFAPRDALPWLMRSFAESASCAITNVKGPPLKLSLCGRDVVTVVGFLPPPPGIPVGCALVSVDGRSTISVNADASVLDADAFLANALDYYAKLKAAAVDDLVEAA</sequence>
<dbReference type="Proteomes" id="UP001230188">
    <property type="component" value="Unassembled WGS sequence"/>
</dbReference>
<evidence type="ECO:0000256" key="7">
    <source>
        <dbReference type="ARBA" id="ARBA00048109"/>
    </source>
</evidence>
<dbReference type="InterPro" id="IPR023213">
    <property type="entry name" value="CAT-like_dom_sf"/>
</dbReference>
<evidence type="ECO:0000259" key="11">
    <source>
        <dbReference type="Pfam" id="PF06974"/>
    </source>
</evidence>
<dbReference type="GO" id="GO:0047196">
    <property type="term" value="F:long-chain-alcohol O-fatty-acyltransferase activity"/>
    <property type="evidence" value="ECO:0007669"/>
    <property type="project" value="UniProtKB-EC"/>
</dbReference>
<dbReference type="PANTHER" id="PTHR31650:SF1">
    <property type="entry name" value="WAX ESTER SYNTHASE_DIACYLGLYCEROL ACYLTRANSFERASE 4-RELATED"/>
    <property type="match status" value="1"/>
</dbReference>
<feature type="transmembrane region" description="Helical" evidence="9">
    <location>
        <begin position="350"/>
        <end position="374"/>
    </location>
</feature>
<evidence type="ECO:0000313" key="12">
    <source>
        <dbReference type="EMBL" id="KAJ8602221.1"/>
    </source>
</evidence>
<comment type="pathway">
    <text evidence="1">Glycerolipid metabolism; triacylglycerol biosynthesis.</text>
</comment>
<dbReference type="InterPro" id="IPR004255">
    <property type="entry name" value="O-acyltransferase_WSD1_N"/>
</dbReference>
<feature type="region of interest" description="Disordered" evidence="8">
    <location>
        <begin position="49"/>
        <end position="73"/>
    </location>
</feature>
<evidence type="ECO:0000256" key="6">
    <source>
        <dbReference type="ARBA" id="ARBA00047604"/>
    </source>
</evidence>
<evidence type="ECO:0000256" key="2">
    <source>
        <dbReference type="ARBA" id="ARBA00005189"/>
    </source>
</evidence>
<comment type="catalytic activity">
    <reaction evidence="7">
        <text>an acyl-CoA + a 1,2-diacyl-sn-glycerol = a triacyl-sn-glycerol + CoA</text>
        <dbReference type="Rhea" id="RHEA:10868"/>
        <dbReference type="ChEBI" id="CHEBI:17815"/>
        <dbReference type="ChEBI" id="CHEBI:57287"/>
        <dbReference type="ChEBI" id="CHEBI:58342"/>
        <dbReference type="ChEBI" id="CHEBI:64615"/>
        <dbReference type="EC" id="2.3.1.20"/>
    </reaction>
</comment>
<comment type="similarity">
    <text evidence="5">In the N-terminal section; belongs to the long-chain O-acyltransferase family.</text>
</comment>
<comment type="caution">
    <text evidence="12">The sequence shown here is derived from an EMBL/GenBank/DDBJ whole genome shotgun (WGS) entry which is preliminary data.</text>
</comment>
<evidence type="ECO:0008006" key="14">
    <source>
        <dbReference type="Google" id="ProtNLM"/>
    </source>
</evidence>
<accession>A0AAD7XL15</accession>
<dbReference type="Pfam" id="PF03007">
    <property type="entry name" value="WS_DGAT_cat"/>
    <property type="match status" value="1"/>
</dbReference>
<evidence type="ECO:0000256" key="9">
    <source>
        <dbReference type="SAM" id="Phobius"/>
    </source>
</evidence>
<feature type="domain" description="O-acyltransferase WSD1-like N-terminal" evidence="10">
    <location>
        <begin position="279"/>
        <end position="390"/>
    </location>
</feature>
<feature type="domain" description="O-acyltransferase WSD1 C-terminal" evidence="11">
    <location>
        <begin position="459"/>
        <end position="594"/>
    </location>
</feature>
<comment type="catalytic activity">
    <reaction evidence="6">
        <text>a long chain fatty alcohol + a fatty acyl-CoA = a long-chain alcohol wax ester + CoA</text>
        <dbReference type="Rhea" id="RHEA:38443"/>
        <dbReference type="ChEBI" id="CHEBI:17135"/>
        <dbReference type="ChEBI" id="CHEBI:57287"/>
        <dbReference type="ChEBI" id="CHEBI:77636"/>
        <dbReference type="ChEBI" id="CHEBI:235323"/>
        <dbReference type="EC" id="2.3.1.75"/>
    </reaction>
</comment>
<dbReference type="AlphaFoldDB" id="A0AAD7XL15"/>
<dbReference type="InterPro" id="IPR045034">
    <property type="entry name" value="O-acyltransferase_WSD1-like"/>
</dbReference>
<dbReference type="PANTHER" id="PTHR31650">
    <property type="entry name" value="O-ACYLTRANSFERASE (WSD1-LIKE) FAMILY PROTEIN"/>
    <property type="match status" value="1"/>
</dbReference>
<dbReference type="Gene3D" id="3.30.559.10">
    <property type="entry name" value="Chloramphenicol acetyltransferase-like domain"/>
    <property type="match status" value="1"/>
</dbReference>
<evidence type="ECO:0000256" key="3">
    <source>
        <dbReference type="ARBA" id="ARBA00022679"/>
    </source>
</evidence>
<keyword evidence="4" id="KW-0012">Acyltransferase</keyword>
<evidence type="ECO:0000256" key="4">
    <source>
        <dbReference type="ARBA" id="ARBA00023315"/>
    </source>
</evidence>
<dbReference type="Pfam" id="PF06974">
    <property type="entry name" value="WS_DGAT_C"/>
    <property type="match status" value="1"/>
</dbReference>
<keyword evidence="9" id="KW-1133">Transmembrane helix</keyword>
<protein>
    <recommendedName>
        <fullName evidence="14">Diacylglycerol O-acyltransferase</fullName>
    </recommendedName>
</protein>
<dbReference type="GO" id="GO:0004144">
    <property type="term" value="F:diacylglycerol O-acyltransferase activity"/>
    <property type="evidence" value="ECO:0007669"/>
    <property type="project" value="UniProtKB-EC"/>
</dbReference>
<dbReference type="GO" id="GO:0005886">
    <property type="term" value="C:plasma membrane"/>
    <property type="evidence" value="ECO:0007669"/>
    <property type="project" value="TreeGrafter"/>
</dbReference>
<dbReference type="GO" id="GO:0019432">
    <property type="term" value="P:triglyceride biosynthetic process"/>
    <property type="evidence" value="ECO:0007669"/>
    <property type="project" value="TreeGrafter"/>
</dbReference>
<gene>
    <name evidence="12" type="ORF">CTAYLR_003659</name>
</gene>
<keyword evidence="3" id="KW-0808">Transferase</keyword>
<feature type="compositionally biased region" description="Basic and acidic residues" evidence="8">
    <location>
        <begin position="60"/>
        <end position="73"/>
    </location>
</feature>
<evidence type="ECO:0000259" key="10">
    <source>
        <dbReference type="Pfam" id="PF03007"/>
    </source>
</evidence>
<proteinExistence type="inferred from homology"/>
<keyword evidence="9" id="KW-0472">Membrane</keyword>
<evidence type="ECO:0000256" key="1">
    <source>
        <dbReference type="ARBA" id="ARBA00004771"/>
    </source>
</evidence>
<dbReference type="SUPFAM" id="SSF52777">
    <property type="entry name" value="CoA-dependent acyltransferases"/>
    <property type="match status" value="1"/>
</dbReference>
<keyword evidence="9" id="KW-0812">Transmembrane</keyword>
<reference evidence="12" key="1">
    <citation type="submission" date="2023-01" db="EMBL/GenBank/DDBJ databases">
        <title>Metagenome sequencing of chrysophaentin producing Chrysophaeum taylorii.</title>
        <authorList>
            <person name="Davison J."/>
            <person name="Bewley C."/>
        </authorList>
    </citation>
    <scope>NUCLEOTIDE SEQUENCE</scope>
    <source>
        <strain evidence="12">NIES-1699</strain>
    </source>
</reference>
<comment type="pathway">
    <text evidence="2">Lipid metabolism.</text>
</comment>
<evidence type="ECO:0000313" key="13">
    <source>
        <dbReference type="Proteomes" id="UP001230188"/>
    </source>
</evidence>